<keyword evidence="3" id="KW-1185">Reference proteome</keyword>
<dbReference type="HOGENOM" id="CLU_1345576_0_0_1"/>
<accession>K3WLH5</accession>
<name>K3WLH5_GLOUD</name>
<dbReference type="AlphaFoldDB" id="K3WLH5"/>
<organism evidence="2 3">
    <name type="scientific">Globisporangium ultimum (strain ATCC 200006 / CBS 805.95 / DAOM BR144)</name>
    <name type="common">Pythium ultimum</name>
    <dbReference type="NCBI Taxonomy" id="431595"/>
    <lineage>
        <taxon>Eukaryota</taxon>
        <taxon>Sar</taxon>
        <taxon>Stramenopiles</taxon>
        <taxon>Oomycota</taxon>
        <taxon>Peronosporomycetes</taxon>
        <taxon>Pythiales</taxon>
        <taxon>Pythiaceae</taxon>
        <taxon>Globisporangium</taxon>
    </lineage>
</organism>
<feature type="transmembrane region" description="Helical" evidence="1">
    <location>
        <begin position="43"/>
        <end position="65"/>
    </location>
</feature>
<dbReference type="InParanoid" id="K3WLH5"/>
<dbReference type="Proteomes" id="UP000019132">
    <property type="component" value="Unassembled WGS sequence"/>
</dbReference>
<dbReference type="eggNOG" id="ENOG502SJD4">
    <property type="taxonomic scope" value="Eukaryota"/>
</dbReference>
<feature type="transmembrane region" description="Helical" evidence="1">
    <location>
        <begin position="6"/>
        <end position="31"/>
    </location>
</feature>
<sequence>MFTLKALVPAAAISTLGVFTNLVIIIGKGALATNASIKMQVKLVINLINVSSIATFVYLVNGVIFRSLQSVHHLRSSSCYRLLRPGSRSSQRVVADDNEDLVPSVATTVDLFNALFQAKCMQSAGSIWTTAGIITIDAVENVYALWKLMNEVGDDTDEIRSKGLLPYCMALLAKPRVLNLTTVEEFQVQSVKKMMLSVEKKTLI</sequence>
<evidence type="ECO:0000256" key="1">
    <source>
        <dbReference type="SAM" id="Phobius"/>
    </source>
</evidence>
<reference evidence="2" key="3">
    <citation type="submission" date="2015-02" db="UniProtKB">
        <authorList>
            <consortium name="EnsemblProtists"/>
        </authorList>
    </citation>
    <scope>IDENTIFICATION</scope>
    <source>
        <strain evidence="2">DAOM BR144</strain>
    </source>
</reference>
<keyword evidence="1" id="KW-1133">Transmembrane helix</keyword>
<dbReference type="EnsemblProtists" id="PYU1_T005817">
    <property type="protein sequence ID" value="PYU1_T005817"/>
    <property type="gene ID" value="PYU1_G005805"/>
</dbReference>
<evidence type="ECO:0000313" key="2">
    <source>
        <dbReference type="EnsemblProtists" id="PYU1_T005817"/>
    </source>
</evidence>
<reference evidence="3" key="1">
    <citation type="journal article" date="2010" name="Genome Biol.">
        <title>Genome sequence of the necrotrophic plant pathogen Pythium ultimum reveals original pathogenicity mechanisms and effector repertoire.</title>
        <authorList>
            <person name="Levesque C.A."/>
            <person name="Brouwer H."/>
            <person name="Cano L."/>
            <person name="Hamilton J.P."/>
            <person name="Holt C."/>
            <person name="Huitema E."/>
            <person name="Raffaele S."/>
            <person name="Robideau G.P."/>
            <person name="Thines M."/>
            <person name="Win J."/>
            <person name="Zerillo M.M."/>
            <person name="Beakes G.W."/>
            <person name="Boore J.L."/>
            <person name="Busam D."/>
            <person name="Dumas B."/>
            <person name="Ferriera S."/>
            <person name="Fuerstenberg S.I."/>
            <person name="Gachon C.M."/>
            <person name="Gaulin E."/>
            <person name="Govers F."/>
            <person name="Grenville-Briggs L."/>
            <person name="Horner N."/>
            <person name="Hostetler J."/>
            <person name="Jiang R.H."/>
            <person name="Johnson J."/>
            <person name="Krajaejun T."/>
            <person name="Lin H."/>
            <person name="Meijer H.J."/>
            <person name="Moore B."/>
            <person name="Morris P."/>
            <person name="Phuntmart V."/>
            <person name="Puiu D."/>
            <person name="Shetty J."/>
            <person name="Stajich J.E."/>
            <person name="Tripathy S."/>
            <person name="Wawra S."/>
            <person name="van West P."/>
            <person name="Whitty B.R."/>
            <person name="Coutinho P.M."/>
            <person name="Henrissat B."/>
            <person name="Martin F."/>
            <person name="Thomas P.D."/>
            <person name="Tyler B.M."/>
            <person name="De Vries R.P."/>
            <person name="Kamoun S."/>
            <person name="Yandell M."/>
            <person name="Tisserat N."/>
            <person name="Buell C.R."/>
        </authorList>
    </citation>
    <scope>NUCLEOTIDE SEQUENCE</scope>
    <source>
        <strain evidence="3">DAOM:BR144</strain>
    </source>
</reference>
<dbReference type="EMBL" id="GL376573">
    <property type="status" value="NOT_ANNOTATED_CDS"/>
    <property type="molecule type" value="Genomic_DNA"/>
</dbReference>
<dbReference type="VEuPathDB" id="FungiDB:PYU1_G005805"/>
<protein>
    <submittedName>
        <fullName evidence="2">Uncharacterized protein</fullName>
    </submittedName>
</protein>
<evidence type="ECO:0000313" key="3">
    <source>
        <dbReference type="Proteomes" id="UP000019132"/>
    </source>
</evidence>
<keyword evidence="1" id="KW-0812">Transmembrane</keyword>
<keyword evidence="1" id="KW-0472">Membrane</keyword>
<proteinExistence type="predicted"/>
<reference evidence="3" key="2">
    <citation type="submission" date="2010-04" db="EMBL/GenBank/DDBJ databases">
        <authorList>
            <person name="Buell R."/>
            <person name="Hamilton J."/>
            <person name="Hostetler J."/>
        </authorList>
    </citation>
    <scope>NUCLEOTIDE SEQUENCE [LARGE SCALE GENOMIC DNA]</scope>
    <source>
        <strain evidence="3">DAOM:BR144</strain>
    </source>
</reference>